<dbReference type="Proteomes" id="UP000092716">
    <property type="component" value="Chromosome 5"/>
</dbReference>
<sequence>MGESSILFSRCINFEKKKKLSYPVKHSGMASRKSHCHWSVNRRKGESSSTMMQLTKDTTFFEGGKDNNDGRDSGKEHMSRSPEEGANQGTIAESREEDMLLSLLKMKDLVADHNLRKRKNEKCYVDQIKQAKNYLRETMGSKGEEDFTGTFPCASEYNGFCQLLDAGLTFSHVNVVSGVMIYTFKCLRHAECLGEAYVLTTDKSQYSEILTKGHLCIARKEPVFEEVNSVVKRYQWTFFDNCYSARSGRNRAIAMGYRYLNSSTSAKRYVRNFVCSMKKRCMSRLRVVHCRGTNNTWIEFNSTYHEKNCLFYRPWEWETEDNATRRIGGNGNNLTSHGTEKSSTHDTGIDRPSQMMRQNQVVFYNRPVIPTNGKTFPQQDLRSSASHLHARYNWGNNNDAMVLVQHPGGAGGACHRGAATQKNVILVPTSLNRQGDRVANGYYEVDPRNGRGPPNQVRPLHLPGQYLATRSHRGALLNGRNAPANVFPQSGQFQREEGTVRKHGTRGTTGMRRTDIAVGGTRLLPLSKENPPMCGNNIQREVNPSRRKRASSGVVRGKQRSTRIRAQKKKTIIEDQGVSKERSANCTSGKPPSRRSRRGRGAILKPLNT</sequence>
<dbReference type="GeneID" id="30907858"/>
<dbReference type="RefSeq" id="XP_019913416.1">
    <property type="nucleotide sequence ID" value="XM_020057941.1"/>
</dbReference>
<feature type="compositionally biased region" description="Basic and acidic residues" evidence="1">
    <location>
        <begin position="571"/>
        <end position="583"/>
    </location>
</feature>
<evidence type="ECO:0000256" key="1">
    <source>
        <dbReference type="SAM" id="MobiDB-lite"/>
    </source>
</evidence>
<dbReference type="AlphaFoldDB" id="A0A1B1DVA1"/>
<name>A0A1B1DVA1_9APIC</name>
<evidence type="ECO:0000313" key="3">
    <source>
        <dbReference type="Proteomes" id="UP000092716"/>
    </source>
</evidence>
<keyword evidence="3" id="KW-1185">Reference proteome</keyword>
<accession>A0A1B1DVA1</accession>
<proteinExistence type="predicted"/>
<dbReference type="KEGG" id="pcot:PCOAH_00011320"/>
<dbReference type="EMBL" id="CP016243">
    <property type="protein sequence ID" value="ANQ06721.1"/>
    <property type="molecule type" value="Genomic_DNA"/>
</dbReference>
<feature type="region of interest" description="Disordered" evidence="1">
    <location>
        <begin position="326"/>
        <end position="351"/>
    </location>
</feature>
<dbReference type="VEuPathDB" id="PlasmoDB:PCOAH_00011320"/>
<feature type="region of interest" description="Disordered" evidence="1">
    <location>
        <begin position="526"/>
        <end position="609"/>
    </location>
</feature>
<organism evidence="2 3">
    <name type="scientific">Plasmodium coatneyi</name>
    <dbReference type="NCBI Taxonomy" id="208452"/>
    <lineage>
        <taxon>Eukaryota</taxon>
        <taxon>Sar</taxon>
        <taxon>Alveolata</taxon>
        <taxon>Apicomplexa</taxon>
        <taxon>Aconoidasida</taxon>
        <taxon>Haemosporida</taxon>
        <taxon>Plasmodiidae</taxon>
        <taxon>Plasmodium</taxon>
    </lineage>
</organism>
<feature type="compositionally biased region" description="Basic and acidic residues" evidence="1">
    <location>
        <begin position="63"/>
        <end position="83"/>
    </location>
</feature>
<dbReference type="OrthoDB" id="372751at2759"/>
<feature type="region of interest" description="Disordered" evidence="1">
    <location>
        <begin position="59"/>
        <end position="92"/>
    </location>
</feature>
<protein>
    <submittedName>
        <fullName evidence="2">Uncharacterized protein</fullName>
    </submittedName>
</protein>
<feature type="compositionally biased region" description="Basic and acidic residues" evidence="1">
    <location>
        <begin position="338"/>
        <end position="349"/>
    </location>
</feature>
<reference evidence="3" key="1">
    <citation type="submission" date="2016-06" db="EMBL/GenBank/DDBJ databases">
        <title>First high quality genome sequence of Plasmodium coatneyi using continuous long reads from single molecule, real-time sequencing.</title>
        <authorList>
            <person name="Chien J.-T."/>
            <person name="Pakala S.B."/>
            <person name="Geraldo J.A."/>
            <person name="Lapp S.A."/>
            <person name="Barnwell J.W."/>
            <person name="Kissinger J.C."/>
            <person name="Galinski M.R."/>
            <person name="Humphrey J.C."/>
        </authorList>
    </citation>
    <scope>NUCLEOTIDE SEQUENCE [LARGE SCALE GENOMIC DNA]</scope>
    <source>
        <strain evidence="3">Hackeri</strain>
    </source>
</reference>
<gene>
    <name evidence="2" type="ORF">PCOAH_00011320</name>
</gene>
<evidence type="ECO:0000313" key="2">
    <source>
        <dbReference type="EMBL" id="ANQ06721.1"/>
    </source>
</evidence>
<feature type="compositionally biased region" description="Basic residues" evidence="1">
    <location>
        <begin position="557"/>
        <end position="570"/>
    </location>
</feature>